<name>A0A5C5G1E7_9BASI</name>
<comment type="caution">
    <text evidence="2">The sequence shown here is derived from an EMBL/GenBank/DDBJ whole genome shotgun (WGS) entry which is preliminary data.</text>
</comment>
<dbReference type="PANTHER" id="PTHR12612">
    <property type="entry name" value="NUCLEAR TRANSPORT FACTOR 2"/>
    <property type="match status" value="1"/>
</dbReference>
<feature type="domain" description="NTF2" evidence="1">
    <location>
        <begin position="29"/>
        <end position="179"/>
    </location>
</feature>
<protein>
    <recommendedName>
        <fullName evidence="1">NTF2 domain-containing protein</fullName>
    </recommendedName>
</protein>
<dbReference type="STRING" id="5288.A0A5C5G1E7"/>
<dbReference type="InterPro" id="IPR045875">
    <property type="entry name" value="NTF2"/>
</dbReference>
<dbReference type="PROSITE" id="PS50177">
    <property type="entry name" value="NTF2_DOMAIN"/>
    <property type="match status" value="1"/>
</dbReference>
<proteinExistence type="predicted"/>
<evidence type="ECO:0000313" key="3">
    <source>
        <dbReference type="Proteomes" id="UP000311382"/>
    </source>
</evidence>
<dbReference type="Pfam" id="PF10429">
    <property type="entry name" value="Mtr2"/>
    <property type="match status" value="1"/>
</dbReference>
<keyword evidence="3" id="KW-1185">Reference proteome</keyword>
<dbReference type="OrthoDB" id="25408at2759"/>
<evidence type="ECO:0000313" key="2">
    <source>
        <dbReference type="EMBL" id="TNY22755.1"/>
    </source>
</evidence>
<dbReference type="InterPro" id="IPR019488">
    <property type="entry name" value="Nucl_pore_RNA_shuttling_Mtr2"/>
</dbReference>
<dbReference type="Gene3D" id="3.10.450.50">
    <property type="match status" value="1"/>
</dbReference>
<sequence>MARLDSGNPLGAPVAAASIDSVVANSTRIADSFVQRYYHLQDLAPLERAQALPSLYAPTARITWNGNPIAPPDLAAFAQQMPQSAHDVQAFDCHPISGSASGTQPPSLVVTVSGQVTHGPTPTPASAAVSNKNFDGLARVFSQSLILVPTPAAGAGVVDPAAAAVGEAGYVVASDCFRFC</sequence>
<reference evidence="2 3" key="1">
    <citation type="submission" date="2019-03" db="EMBL/GenBank/DDBJ databases">
        <title>Rhodosporidium diobovatum UCD-FST 08-225 genome sequencing, assembly, and annotation.</title>
        <authorList>
            <person name="Fakankun I.U."/>
            <person name="Fristensky B."/>
            <person name="Levin D.B."/>
        </authorList>
    </citation>
    <scope>NUCLEOTIDE SEQUENCE [LARGE SCALE GENOMIC DNA]</scope>
    <source>
        <strain evidence="2 3">UCD-FST 08-225</strain>
    </source>
</reference>
<dbReference type="InterPro" id="IPR018222">
    <property type="entry name" value="Nuclear_transport_factor_2_euk"/>
</dbReference>
<dbReference type="GO" id="GO:0006913">
    <property type="term" value="P:nucleocytoplasmic transport"/>
    <property type="evidence" value="ECO:0007669"/>
    <property type="project" value="InterPro"/>
</dbReference>
<organism evidence="2 3">
    <name type="scientific">Rhodotorula diobovata</name>
    <dbReference type="NCBI Taxonomy" id="5288"/>
    <lineage>
        <taxon>Eukaryota</taxon>
        <taxon>Fungi</taxon>
        <taxon>Dikarya</taxon>
        <taxon>Basidiomycota</taxon>
        <taxon>Pucciniomycotina</taxon>
        <taxon>Microbotryomycetes</taxon>
        <taxon>Sporidiobolales</taxon>
        <taxon>Sporidiobolaceae</taxon>
        <taxon>Rhodotorula</taxon>
    </lineage>
</organism>
<dbReference type="EMBL" id="SOZI01000020">
    <property type="protein sequence ID" value="TNY22755.1"/>
    <property type="molecule type" value="Genomic_DNA"/>
</dbReference>
<dbReference type="Proteomes" id="UP000311382">
    <property type="component" value="Unassembled WGS sequence"/>
</dbReference>
<evidence type="ECO:0000259" key="1">
    <source>
        <dbReference type="PROSITE" id="PS50177"/>
    </source>
</evidence>
<gene>
    <name evidence="2" type="ORF">DMC30DRAFT_414766</name>
</gene>
<dbReference type="InterPro" id="IPR032710">
    <property type="entry name" value="NTF2-like_dom_sf"/>
</dbReference>
<dbReference type="AlphaFoldDB" id="A0A5C5G1E7"/>
<dbReference type="SUPFAM" id="SSF54427">
    <property type="entry name" value="NTF2-like"/>
    <property type="match status" value="1"/>
</dbReference>
<accession>A0A5C5G1E7</accession>